<dbReference type="SUPFAM" id="SSF53756">
    <property type="entry name" value="UDP-Glycosyltransferase/glycogen phosphorylase"/>
    <property type="match status" value="1"/>
</dbReference>
<dbReference type="RefSeq" id="WP_138622656.1">
    <property type="nucleotide sequence ID" value="NZ_SZVP01000007.1"/>
</dbReference>
<evidence type="ECO:0000313" key="4">
    <source>
        <dbReference type="Proteomes" id="UP000307702"/>
    </source>
</evidence>
<dbReference type="Gene3D" id="3.40.50.2000">
    <property type="entry name" value="Glycogen Phosphorylase B"/>
    <property type="match status" value="2"/>
</dbReference>
<name>A0A8H2PK29_9GAMM</name>
<accession>A0A8H2PK29</accession>
<dbReference type="GO" id="GO:0016757">
    <property type="term" value="F:glycosyltransferase activity"/>
    <property type="evidence" value="ECO:0007669"/>
    <property type="project" value="InterPro"/>
</dbReference>
<evidence type="ECO:0000313" key="3">
    <source>
        <dbReference type="EMBL" id="TMM45261.1"/>
    </source>
</evidence>
<dbReference type="AlphaFoldDB" id="A0A8H2PK29"/>
<dbReference type="InterPro" id="IPR028098">
    <property type="entry name" value="Glyco_trans_4-like_N"/>
</dbReference>
<evidence type="ECO:0000259" key="2">
    <source>
        <dbReference type="Pfam" id="PF13439"/>
    </source>
</evidence>
<sequence length="381" mass="43254">MNKKSKFKHIAHVVHSFATGGLENGLVNLINSLPEDKYRHTIICVTSHDPKFYARINTNNIQIINLNKPQGKNIMWLYKCWRLLRTLKPDICHTRNLSAIEAQFPAFLARVPYRIHGEHGWDIFDIGGTNIKYQKVRKLFRPLIHKYVCLSFESIDYLINKINVKPSSIVHICNGVDVNKFTPKKPEVELPEHFGDTDKLVFGTVGRLAEVKNQTFLVKAFVKLWLENPHLQNKLRLIIVGDGVLLSKMKDIVEDAGANTAVWFAGQRNDICELMNTMDVFVLPSLAEGVPNTLLEAMSCGLPYIATSVGGNPDLIVSSHKDSHIVEVDNIDELTAAMSLYLDDPERLINDSKLVLEHCNKKFSIGIMVEKYHRLYQNSIN</sequence>
<keyword evidence="4" id="KW-1185">Reference proteome</keyword>
<dbReference type="PANTHER" id="PTHR45947:SF14">
    <property type="entry name" value="SLL1723 PROTEIN"/>
    <property type="match status" value="1"/>
</dbReference>
<protein>
    <submittedName>
        <fullName evidence="3">TIGR03088 family PEP-CTERM/XrtA system glycosyltransferase</fullName>
    </submittedName>
</protein>
<dbReference type="EMBL" id="SZVP01000007">
    <property type="protein sequence ID" value="TMM45261.1"/>
    <property type="molecule type" value="Genomic_DNA"/>
</dbReference>
<dbReference type="InterPro" id="IPR001296">
    <property type="entry name" value="Glyco_trans_1"/>
</dbReference>
<feature type="domain" description="Glycosyltransferase subfamily 4-like N-terminal" evidence="2">
    <location>
        <begin position="20"/>
        <end position="179"/>
    </location>
</feature>
<dbReference type="NCBIfam" id="TIGR03088">
    <property type="entry name" value="stp2"/>
    <property type="match status" value="1"/>
</dbReference>
<dbReference type="Proteomes" id="UP000307702">
    <property type="component" value="Unassembled WGS sequence"/>
</dbReference>
<dbReference type="Pfam" id="PF00534">
    <property type="entry name" value="Glycos_transf_1"/>
    <property type="match status" value="1"/>
</dbReference>
<organism evidence="3 4">
    <name type="scientific">Colwellia ponticola</name>
    <dbReference type="NCBI Taxonomy" id="2304625"/>
    <lineage>
        <taxon>Bacteria</taxon>
        <taxon>Pseudomonadati</taxon>
        <taxon>Pseudomonadota</taxon>
        <taxon>Gammaproteobacteria</taxon>
        <taxon>Alteromonadales</taxon>
        <taxon>Colwelliaceae</taxon>
        <taxon>Colwellia</taxon>
    </lineage>
</organism>
<dbReference type="Pfam" id="PF13439">
    <property type="entry name" value="Glyco_transf_4"/>
    <property type="match status" value="1"/>
</dbReference>
<dbReference type="PANTHER" id="PTHR45947">
    <property type="entry name" value="SULFOQUINOVOSYL TRANSFERASE SQD2"/>
    <property type="match status" value="1"/>
</dbReference>
<gene>
    <name evidence="3" type="ORF">FCS21_09220</name>
</gene>
<reference evidence="3 4" key="1">
    <citation type="submission" date="2019-05" db="EMBL/GenBank/DDBJ databases">
        <title>Colwellia ponticola sp. nov., isolated from seawater.</title>
        <authorList>
            <person name="Yoon J.-H."/>
        </authorList>
    </citation>
    <scope>NUCLEOTIDE SEQUENCE [LARGE SCALE GENOMIC DNA]</scope>
    <source>
        <strain evidence="3 4">OISW-25</strain>
    </source>
</reference>
<feature type="domain" description="Glycosyl transferase family 1" evidence="1">
    <location>
        <begin position="196"/>
        <end position="347"/>
    </location>
</feature>
<proteinExistence type="predicted"/>
<evidence type="ECO:0000259" key="1">
    <source>
        <dbReference type="Pfam" id="PF00534"/>
    </source>
</evidence>
<dbReference type="InterPro" id="IPR050194">
    <property type="entry name" value="Glycosyltransferase_grp1"/>
</dbReference>
<keyword evidence="3" id="KW-0808">Transferase</keyword>
<dbReference type="OrthoDB" id="9775208at2"/>
<dbReference type="InterPro" id="IPR017522">
    <property type="entry name" value="Sugar_tfrase_PEP-CTERM_Stp2"/>
</dbReference>
<comment type="caution">
    <text evidence="3">The sequence shown here is derived from an EMBL/GenBank/DDBJ whole genome shotgun (WGS) entry which is preliminary data.</text>
</comment>